<dbReference type="GeneID" id="40323449"/>
<sequence length="373" mass="40937">MMQRRQCLLCFSAFSGSRCCNVWSRASPCIDGRSAAVQPHFTHFVMRHFSQQGGCAGTGVPLPDEERSSNHESAERRLRGELECVMKRLDAAHEVIRELLRLVDKKRYANELAQLDKKVVGGAGLLVTTTAAELEKALQTPGSRIVLLENHHYALASHCPIVISHTNVSIWGNNSTIEGSIQLSRSATLDACEVTFQGLKDTSDEYDEDGVDWRSTSMLPCIEATQRSRVYLRDCSLIGGRDGVYLGIESEARLKNVLIADCVRGIYEGVGCSVFLAECAMAGNFFHLVLLGRDRGTRAAALSASNPSDATNEKTETPVRFLDTSDVGKKRTRADISLDHNPITDTYAEFIHGGKKIELPENLATCGLSDPVY</sequence>
<dbReference type="InterPro" id="IPR011050">
    <property type="entry name" value="Pectin_lyase_fold/virulence"/>
</dbReference>
<dbReference type="SUPFAM" id="SSF51126">
    <property type="entry name" value="Pectin lyase-like"/>
    <property type="match status" value="1"/>
</dbReference>
<name>A0A422MS18_9TRYP</name>
<organism evidence="2 3">
    <name type="scientific">Trypanosoma conorhini</name>
    <dbReference type="NCBI Taxonomy" id="83891"/>
    <lineage>
        <taxon>Eukaryota</taxon>
        <taxon>Discoba</taxon>
        <taxon>Euglenozoa</taxon>
        <taxon>Kinetoplastea</taxon>
        <taxon>Metakinetoplastina</taxon>
        <taxon>Trypanosomatida</taxon>
        <taxon>Trypanosomatidae</taxon>
        <taxon>Trypanosoma</taxon>
    </lineage>
</organism>
<protein>
    <recommendedName>
        <fullName evidence="4">Right handed beta helix domain-containing protein</fullName>
    </recommendedName>
</protein>
<dbReference type="Proteomes" id="UP000284403">
    <property type="component" value="Unassembled WGS sequence"/>
</dbReference>
<feature type="region of interest" description="Disordered" evidence="1">
    <location>
        <begin position="55"/>
        <end position="75"/>
    </location>
</feature>
<dbReference type="EMBL" id="MKKU01001335">
    <property type="protein sequence ID" value="RNE95999.1"/>
    <property type="molecule type" value="Genomic_DNA"/>
</dbReference>
<evidence type="ECO:0000256" key="1">
    <source>
        <dbReference type="SAM" id="MobiDB-lite"/>
    </source>
</evidence>
<evidence type="ECO:0000313" key="3">
    <source>
        <dbReference type="Proteomes" id="UP000284403"/>
    </source>
</evidence>
<proteinExistence type="predicted"/>
<reference evidence="2 3" key="1">
    <citation type="journal article" date="2018" name="BMC Genomics">
        <title>Genomic comparison of Trypanosoma conorhini and Trypanosoma rangeli to Trypanosoma cruzi strains of high and low virulence.</title>
        <authorList>
            <person name="Bradwell K.R."/>
            <person name="Koparde V.N."/>
            <person name="Matveyev A.V."/>
            <person name="Serrano M.G."/>
            <person name="Alves J.M."/>
            <person name="Parikh H."/>
            <person name="Huang B."/>
            <person name="Lee V."/>
            <person name="Espinosa-Alvarez O."/>
            <person name="Ortiz P.A."/>
            <person name="Costa-Martins A.G."/>
            <person name="Teixeira M.M."/>
            <person name="Buck G.A."/>
        </authorList>
    </citation>
    <scope>NUCLEOTIDE SEQUENCE [LARGE SCALE GENOMIC DNA]</scope>
    <source>
        <strain evidence="2 3">025E</strain>
    </source>
</reference>
<dbReference type="OrthoDB" id="265202at2759"/>
<gene>
    <name evidence="2" type="ORF">Tco025E_09838</name>
</gene>
<accession>A0A422MS18</accession>
<evidence type="ECO:0008006" key="4">
    <source>
        <dbReference type="Google" id="ProtNLM"/>
    </source>
</evidence>
<evidence type="ECO:0000313" key="2">
    <source>
        <dbReference type="EMBL" id="RNE95999.1"/>
    </source>
</evidence>
<keyword evidence="3" id="KW-1185">Reference proteome</keyword>
<comment type="caution">
    <text evidence="2">The sequence shown here is derived from an EMBL/GenBank/DDBJ whole genome shotgun (WGS) entry which is preliminary data.</text>
</comment>
<feature type="compositionally biased region" description="Basic and acidic residues" evidence="1">
    <location>
        <begin position="64"/>
        <end position="75"/>
    </location>
</feature>
<dbReference type="RefSeq" id="XP_029223222.1">
    <property type="nucleotide sequence ID" value="XM_029376644.1"/>
</dbReference>
<dbReference type="AlphaFoldDB" id="A0A422MS18"/>